<name>A0A3B0Z1U4_9ZZZZ</name>
<dbReference type="EMBL" id="UOFQ01000061">
    <property type="protein sequence ID" value="VAW87248.1"/>
    <property type="molecule type" value="Genomic_DNA"/>
</dbReference>
<gene>
    <name evidence="3" type="ORF">MNBD_GAMMA17-1695</name>
</gene>
<dbReference type="Gene3D" id="3.40.250.10">
    <property type="entry name" value="Rhodanese-like domain"/>
    <property type="match status" value="1"/>
</dbReference>
<sequence length="175" mass="19010">MSNIASRALKDKIEQGEAHHLIDVRTTAEFNSESIDATCRNIPLDRISTLDLPKESQIILLCASGNRSSRARETLVKQGFTNVYSLDGGLADWKGNKLPTRNVKGTLPIMRQVQVAAGILILTGTLGSLFITPMLIWLAAFVGAGLTFAGLSGWCGMAILLGHMPWNKKRQECSS</sequence>
<dbReference type="Pfam" id="PF00581">
    <property type="entry name" value="Rhodanese"/>
    <property type="match status" value="1"/>
</dbReference>
<dbReference type="InterPro" id="IPR021309">
    <property type="entry name" value="YgaP-like_TM"/>
</dbReference>
<dbReference type="PROSITE" id="PS50206">
    <property type="entry name" value="RHODANESE_3"/>
    <property type="match status" value="1"/>
</dbReference>
<dbReference type="SMART" id="SM00450">
    <property type="entry name" value="RHOD"/>
    <property type="match status" value="1"/>
</dbReference>
<dbReference type="InterPro" id="IPR036873">
    <property type="entry name" value="Rhodanese-like_dom_sf"/>
</dbReference>
<keyword evidence="1" id="KW-0472">Membrane</keyword>
<feature type="transmembrane region" description="Helical" evidence="1">
    <location>
        <begin position="137"/>
        <end position="161"/>
    </location>
</feature>
<dbReference type="PANTHER" id="PTHR43031:SF1">
    <property type="entry name" value="PYRIDINE NUCLEOTIDE-DISULPHIDE OXIDOREDUCTASE"/>
    <property type="match status" value="1"/>
</dbReference>
<protein>
    <recommendedName>
        <fullName evidence="2">Rhodanese domain-containing protein</fullName>
    </recommendedName>
</protein>
<evidence type="ECO:0000259" key="2">
    <source>
        <dbReference type="PROSITE" id="PS50206"/>
    </source>
</evidence>
<dbReference type="InterPro" id="IPR001763">
    <property type="entry name" value="Rhodanese-like_dom"/>
</dbReference>
<reference evidence="3" key="1">
    <citation type="submission" date="2018-06" db="EMBL/GenBank/DDBJ databases">
        <authorList>
            <person name="Zhirakovskaya E."/>
        </authorList>
    </citation>
    <scope>NUCLEOTIDE SEQUENCE</scope>
</reference>
<dbReference type="SUPFAM" id="SSF52821">
    <property type="entry name" value="Rhodanese/Cell cycle control phosphatase"/>
    <property type="match status" value="1"/>
</dbReference>
<accession>A0A3B0Z1U4</accession>
<evidence type="ECO:0000256" key="1">
    <source>
        <dbReference type="SAM" id="Phobius"/>
    </source>
</evidence>
<dbReference type="Gene3D" id="6.10.140.1340">
    <property type="match status" value="1"/>
</dbReference>
<evidence type="ECO:0000313" key="3">
    <source>
        <dbReference type="EMBL" id="VAW87248.1"/>
    </source>
</evidence>
<keyword evidence="1" id="KW-0812">Transmembrane</keyword>
<keyword evidence="1" id="KW-1133">Transmembrane helix</keyword>
<dbReference type="PANTHER" id="PTHR43031">
    <property type="entry name" value="FAD-DEPENDENT OXIDOREDUCTASE"/>
    <property type="match status" value="1"/>
</dbReference>
<feature type="domain" description="Rhodanese" evidence="2">
    <location>
        <begin position="15"/>
        <end position="102"/>
    </location>
</feature>
<dbReference type="Pfam" id="PF11127">
    <property type="entry name" value="YgaP-like_TM"/>
    <property type="match status" value="1"/>
</dbReference>
<dbReference type="InterPro" id="IPR050229">
    <property type="entry name" value="GlpE_sulfurtransferase"/>
</dbReference>
<organism evidence="3">
    <name type="scientific">hydrothermal vent metagenome</name>
    <dbReference type="NCBI Taxonomy" id="652676"/>
    <lineage>
        <taxon>unclassified sequences</taxon>
        <taxon>metagenomes</taxon>
        <taxon>ecological metagenomes</taxon>
    </lineage>
</organism>
<dbReference type="AlphaFoldDB" id="A0A3B0Z1U4"/>
<proteinExistence type="predicted"/>
<dbReference type="CDD" id="cd00158">
    <property type="entry name" value="RHOD"/>
    <property type="match status" value="1"/>
</dbReference>
<feature type="transmembrane region" description="Helical" evidence="1">
    <location>
        <begin position="113"/>
        <end position="131"/>
    </location>
</feature>